<comment type="caution">
    <text evidence="2">The sequence shown here is derived from an EMBL/GenBank/DDBJ whole genome shotgun (WGS) entry which is preliminary data.</text>
</comment>
<gene>
    <name evidence="2" type="ORF">B4U80_05874</name>
</gene>
<dbReference type="VEuPathDB" id="VectorBase:LDEU001304"/>
<evidence type="ECO:0000313" key="3">
    <source>
        <dbReference type="Proteomes" id="UP000288716"/>
    </source>
</evidence>
<accession>A0A443ST85</accession>
<feature type="non-terminal residue" evidence="2">
    <location>
        <position position="183"/>
    </location>
</feature>
<dbReference type="EMBL" id="NCKV01000395">
    <property type="protein sequence ID" value="RWS30737.1"/>
    <property type="molecule type" value="Genomic_DNA"/>
</dbReference>
<sequence length="183" mass="20800">SNVVCTHTSLITSVSFSDSFYGIVYAKGHSHDCQVIGNGTKSIRFQTDVNKCGVRVRSVDGIKELELYLYVQHDPYIQQSNDERILVRCMPQEIHVSGAMGRRQDHFDFRPNVKKINGDSRILVKTMSNHHLAESTVNSVECVMDIMKGRLPFLKPIDSFVDIGEDVTVLLKIKNIHVLWIRI</sequence>
<dbReference type="PANTHER" id="PTHR46560">
    <property type="entry name" value="CYPHER, ISOFORM B"/>
    <property type="match status" value="1"/>
</dbReference>
<reference evidence="2 3" key="1">
    <citation type="journal article" date="2018" name="Gigascience">
        <title>Genomes of trombidid mites reveal novel predicted allergens and laterally-transferred genes associated with secondary metabolism.</title>
        <authorList>
            <person name="Dong X."/>
            <person name="Chaisiri K."/>
            <person name="Xia D."/>
            <person name="Armstrong S.D."/>
            <person name="Fang Y."/>
            <person name="Donnelly M.J."/>
            <person name="Kadowaki T."/>
            <person name="McGarry J.W."/>
            <person name="Darby A.C."/>
            <person name="Makepeace B.L."/>
        </authorList>
    </citation>
    <scope>NUCLEOTIDE SEQUENCE [LARGE SCALE GENOMIC DNA]</scope>
    <source>
        <strain evidence="2">UoL-UT</strain>
    </source>
</reference>
<evidence type="ECO:0000313" key="2">
    <source>
        <dbReference type="EMBL" id="RWS30737.1"/>
    </source>
</evidence>
<feature type="domain" description="ZP" evidence="1">
    <location>
        <begin position="4"/>
        <end position="183"/>
    </location>
</feature>
<dbReference type="OrthoDB" id="6351704at2759"/>
<dbReference type="Proteomes" id="UP000288716">
    <property type="component" value="Unassembled WGS sequence"/>
</dbReference>
<dbReference type="InterPro" id="IPR001507">
    <property type="entry name" value="ZP_dom"/>
</dbReference>
<evidence type="ECO:0000259" key="1">
    <source>
        <dbReference type="PROSITE" id="PS51034"/>
    </source>
</evidence>
<dbReference type="PROSITE" id="PS51034">
    <property type="entry name" value="ZP_2"/>
    <property type="match status" value="1"/>
</dbReference>
<dbReference type="STRING" id="299467.A0A443ST85"/>
<feature type="non-terminal residue" evidence="2">
    <location>
        <position position="1"/>
    </location>
</feature>
<name>A0A443ST85_9ACAR</name>
<keyword evidence="3" id="KW-1185">Reference proteome</keyword>
<proteinExistence type="predicted"/>
<dbReference type="PANTHER" id="PTHR46560:SF5">
    <property type="entry name" value="CYPHER, ISOFORM B"/>
    <property type="match status" value="1"/>
</dbReference>
<dbReference type="AlphaFoldDB" id="A0A443ST85"/>
<protein>
    <recommendedName>
        <fullName evidence="1">ZP domain-containing protein</fullName>
    </recommendedName>
</protein>
<organism evidence="2 3">
    <name type="scientific">Leptotrombidium deliense</name>
    <dbReference type="NCBI Taxonomy" id="299467"/>
    <lineage>
        <taxon>Eukaryota</taxon>
        <taxon>Metazoa</taxon>
        <taxon>Ecdysozoa</taxon>
        <taxon>Arthropoda</taxon>
        <taxon>Chelicerata</taxon>
        <taxon>Arachnida</taxon>
        <taxon>Acari</taxon>
        <taxon>Acariformes</taxon>
        <taxon>Trombidiformes</taxon>
        <taxon>Prostigmata</taxon>
        <taxon>Anystina</taxon>
        <taxon>Parasitengona</taxon>
        <taxon>Trombiculoidea</taxon>
        <taxon>Trombiculidae</taxon>
        <taxon>Leptotrombidium</taxon>
    </lineage>
</organism>